<keyword evidence="2" id="KW-0808">Transferase</keyword>
<gene>
    <name evidence="2" type="ORF">ACE1B6_09340</name>
</gene>
<dbReference type="Proteomes" id="UP001576776">
    <property type="component" value="Unassembled WGS sequence"/>
</dbReference>
<evidence type="ECO:0000313" key="3">
    <source>
        <dbReference type="Proteomes" id="UP001576776"/>
    </source>
</evidence>
<dbReference type="InterPro" id="IPR019734">
    <property type="entry name" value="TPR_rpt"/>
</dbReference>
<evidence type="ECO:0000259" key="1">
    <source>
        <dbReference type="Pfam" id="PF00535"/>
    </source>
</evidence>
<protein>
    <submittedName>
        <fullName evidence="2">Glycosyltransferase</fullName>
        <ecNumber evidence="2">2.4.-.-</ecNumber>
    </submittedName>
</protein>
<dbReference type="Pfam" id="PF00535">
    <property type="entry name" value="Glycos_transf_2"/>
    <property type="match status" value="1"/>
</dbReference>
<dbReference type="InterPro" id="IPR001173">
    <property type="entry name" value="Glyco_trans_2-like"/>
</dbReference>
<name>A0ABV4Y9I1_9CYAN</name>
<proteinExistence type="predicted"/>
<organism evidence="2 3">
    <name type="scientific">Floridaenema fluviatile BLCC-F154</name>
    <dbReference type="NCBI Taxonomy" id="3153640"/>
    <lineage>
        <taxon>Bacteria</taxon>
        <taxon>Bacillati</taxon>
        <taxon>Cyanobacteriota</taxon>
        <taxon>Cyanophyceae</taxon>
        <taxon>Oscillatoriophycideae</taxon>
        <taxon>Aerosakkonematales</taxon>
        <taxon>Aerosakkonemataceae</taxon>
        <taxon>Floridanema</taxon>
        <taxon>Floridanema fluviatile</taxon>
    </lineage>
</organism>
<feature type="domain" description="Glycosyltransferase 2-like" evidence="1">
    <location>
        <begin position="15"/>
        <end position="97"/>
    </location>
</feature>
<dbReference type="Gene3D" id="1.25.40.10">
    <property type="entry name" value="Tetratricopeptide repeat domain"/>
    <property type="match status" value="1"/>
</dbReference>
<dbReference type="Gene3D" id="3.90.550.10">
    <property type="entry name" value="Spore Coat Polysaccharide Biosynthesis Protein SpsA, Chain A"/>
    <property type="match status" value="1"/>
</dbReference>
<dbReference type="CDD" id="cd02511">
    <property type="entry name" value="Beta4Glucosyltransferase"/>
    <property type="match status" value="1"/>
</dbReference>
<comment type="caution">
    <text evidence="2">The sequence shown here is derived from an EMBL/GenBank/DDBJ whole genome shotgun (WGS) entry which is preliminary data.</text>
</comment>
<keyword evidence="2" id="KW-0328">Glycosyltransferase</keyword>
<dbReference type="PANTHER" id="PTHR43630">
    <property type="entry name" value="POLY-BETA-1,6-N-ACETYL-D-GLUCOSAMINE SYNTHASE"/>
    <property type="match status" value="1"/>
</dbReference>
<accession>A0ABV4Y9I1</accession>
<dbReference type="InterPro" id="IPR029044">
    <property type="entry name" value="Nucleotide-diphossugar_trans"/>
</dbReference>
<dbReference type="SUPFAM" id="SSF48452">
    <property type="entry name" value="TPR-like"/>
    <property type="match status" value="1"/>
</dbReference>
<dbReference type="EC" id="2.4.-.-" evidence="2"/>
<dbReference type="GO" id="GO:0016757">
    <property type="term" value="F:glycosyltransferase activity"/>
    <property type="evidence" value="ECO:0007669"/>
    <property type="project" value="UniProtKB-KW"/>
</dbReference>
<dbReference type="InterPro" id="IPR011990">
    <property type="entry name" value="TPR-like_helical_dom_sf"/>
</dbReference>
<reference evidence="2 3" key="1">
    <citation type="submission" date="2024-09" db="EMBL/GenBank/DDBJ databases">
        <title>Floridaenema gen nov. (Aerosakkonemataceae, Aerosakkonematales ord. nov., Cyanobacteria) from benthic tropical and subtropical fresh waters, with the description of four new species.</title>
        <authorList>
            <person name="Moretto J.A."/>
            <person name="Berthold D.E."/>
            <person name="Lefler F.W."/>
            <person name="Huang I.-S."/>
            <person name="Laughinghouse H. IV."/>
        </authorList>
    </citation>
    <scope>NUCLEOTIDE SEQUENCE [LARGE SCALE GENOMIC DNA]</scope>
    <source>
        <strain evidence="2 3">BLCC-F154</strain>
    </source>
</reference>
<dbReference type="EMBL" id="JBHFNS010000041">
    <property type="protein sequence ID" value="MFB2935471.1"/>
    <property type="molecule type" value="Genomic_DNA"/>
</dbReference>
<dbReference type="Pfam" id="PF13181">
    <property type="entry name" value="TPR_8"/>
    <property type="match status" value="1"/>
</dbReference>
<dbReference type="SMART" id="SM00028">
    <property type="entry name" value="TPR"/>
    <property type="match status" value="3"/>
</dbReference>
<dbReference type="SUPFAM" id="SSF53448">
    <property type="entry name" value="Nucleotide-diphospho-sugar transferases"/>
    <property type="match status" value="1"/>
</dbReference>
<sequence>MVNESAEFFSKPLISLCMIVKNEAENLPRCLASAKPFVDEMIVVDTGSEDNTVEIAKSWGAKVSNFQWCDDFSAARNYSLSLADGNWILVLDGDEELIVESESWRQELAETSEVNAYGLIRLEANVSHVIGGFHGRIFRNLPDLKYVNRFHEQLQFADKRNLKFGRLEGVKIIHYGNLESEKVMEKAARRNIPILEQMRSESHLNFWLLDCLGRKYTLIGENEKAAECYAEILDKLSPSLIDGNPPEDFFWIPTLLHFLGVKYFEEEDYETARILCQRGLEWCPNYPPINNLAGEIVKSLGFPLGAIAYFEKCLQLGQTGNYYIGEPFELSFLTTYPAYNIGCTYWEMQHPQEALAALEMALAFDANFTPAHDKIAEIKQALPSMI</sequence>
<evidence type="ECO:0000313" key="2">
    <source>
        <dbReference type="EMBL" id="MFB2935471.1"/>
    </source>
</evidence>
<dbReference type="PANTHER" id="PTHR43630:SF2">
    <property type="entry name" value="GLYCOSYLTRANSFERASE"/>
    <property type="match status" value="1"/>
</dbReference>
<keyword evidence="3" id="KW-1185">Reference proteome</keyword>
<dbReference type="RefSeq" id="WP_413256986.1">
    <property type="nucleotide sequence ID" value="NZ_JBHFNS010000041.1"/>
</dbReference>